<dbReference type="CDD" id="cd03784">
    <property type="entry name" value="GT1_Gtf-like"/>
    <property type="match status" value="1"/>
</dbReference>
<organism evidence="3 4">
    <name type="scientific">Ilex paraguariensis</name>
    <name type="common">yerba mate</name>
    <dbReference type="NCBI Taxonomy" id="185542"/>
    <lineage>
        <taxon>Eukaryota</taxon>
        <taxon>Viridiplantae</taxon>
        <taxon>Streptophyta</taxon>
        <taxon>Embryophyta</taxon>
        <taxon>Tracheophyta</taxon>
        <taxon>Spermatophyta</taxon>
        <taxon>Magnoliopsida</taxon>
        <taxon>eudicotyledons</taxon>
        <taxon>Gunneridae</taxon>
        <taxon>Pentapetalae</taxon>
        <taxon>asterids</taxon>
        <taxon>campanulids</taxon>
        <taxon>Aquifoliales</taxon>
        <taxon>Aquifoliaceae</taxon>
        <taxon>Ilex</taxon>
    </lineage>
</organism>
<evidence type="ECO:0000313" key="4">
    <source>
        <dbReference type="Proteomes" id="UP001642360"/>
    </source>
</evidence>
<gene>
    <name evidence="3" type="ORF">ILEXP_LOCUS4463</name>
</gene>
<accession>A0ABC8R1K8</accession>
<dbReference type="FunFam" id="3.40.50.2000:FF:000055">
    <property type="entry name" value="Glycosyltransferase"/>
    <property type="match status" value="1"/>
</dbReference>
<dbReference type="GO" id="GO:0035251">
    <property type="term" value="F:UDP-glucosyltransferase activity"/>
    <property type="evidence" value="ECO:0007669"/>
    <property type="project" value="UniProtKB-ARBA"/>
</dbReference>
<dbReference type="Proteomes" id="UP001642360">
    <property type="component" value="Unassembled WGS sequence"/>
</dbReference>
<protein>
    <recommendedName>
        <fullName evidence="5">Glycosyltransferase</fullName>
    </recommendedName>
</protein>
<comment type="similarity">
    <text evidence="1">Belongs to the UDP-glycosyltransferase family.</text>
</comment>
<dbReference type="EMBL" id="CAUOFW020000819">
    <property type="protein sequence ID" value="CAK9137445.1"/>
    <property type="molecule type" value="Genomic_DNA"/>
</dbReference>
<comment type="caution">
    <text evidence="3">The sequence shown here is derived from an EMBL/GenBank/DDBJ whole genome shotgun (WGS) entry which is preliminary data.</text>
</comment>
<dbReference type="SUPFAM" id="SSF53756">
    <property type="entry name" value="UDP-Glycosyltransferase/glycogen phosphorylase"/>
    <property type="match status" value="1"/>
</dbReference>
<name>A0ABC8R1K8_9AQUA</name>
<keyword evidence="2" id="KW-0808">Transferase</keyword>
<evidence type="ECO:0000256" key="1">
    <source>
        <dbReference type="ARBA" id="ARBA00009995"/>
    </source>
</evidence>
<proteinExistence type="inferred from homology"/>
<dbReference type="Pfam" id="PF00201">
    <property type="entry name" value="UDPGT"/>
    <property type="match status" value="1"/>
</dbReference>
<reference evidence="3 4" key="1">
    <citation type="submission" date="2024-02" db="EMBL/GenBank/DDBJ databases">
        <authorList>
            <person name="Vignale AGUSTIN F."/>
            <person name="Sosa J E."/>
            <person name="Modenutti C."/>
        </authorList>
    </citation>
    <scope>NUCLEOTIDE SEQUENCE [LARGE SCALE GENOMIC DNA]</scope>
</reference>
<sequence>MDSCNLLEKPHVVCIPYPAQGHINPMMKIAKLLHYKGFHITFVNTEFNHKRLLKSRGSDSLNGLPSFRFETIPDGLPPSDIDATQDIPSLCESTSKHCLAPFRDLLSKLNDTSSSVPPVTYIVSDCTMTFTVAAAEELGIPVVIFWPTSACASMAVLQFRNLIDKGFIPLKDSTYIINGYLDTVIDWIPGMKGVCLKDLPSFIRTTDLNDIVMKFFLNEAERSKRVSAIMLNTYEVLEHDVIDALSSILPPIYTVGPLHLLENQINDNELKLLGSNLWKERSECLEWLDLKEPKSVVYVNFGSITIMTPKQLVEFAWGLANSNQIFLWVVRPDLVIGDSAVLPPEFAAETKDRGLLAGWCPQEKVICHPSIGGFLTHNGWNSTLESLSAGVPMICWPFFADQPTICWSCCTQWGVGLEIDNDVKRNEIASLVRELMVGERGNDMKKKALDWKQRAEEATRGSAGSSYMNLEKMINQVLLSQKQHTP</sequence>
<dbReference type="InterPro" id="IPR002213">
    <property type="entry name" value="UDP_glucos_trans"/>
</dbReference>
<dbReference type="FunFam" id="3.40.50.2000:FF:000027">
    <property type="entry name" value="Glycosyltransferase"/>
    <property type="match status" value="1"/>
</dbReference>
<keyword evidence="4" id="KW-1185">Reference proteome</keyword>
<dbReference type="Gene3D" id="3.40.50.2000">
    <property type="entry name" value="Glycogen Phosphorylase B"/>
    <property type="match status" value="2"/>
</dbReference>
<evidence type="ECO:0000313" key="3">
    <source>
        <dbReference type="EMBL" id="CAK9137445.1"/>
    </source>
</evidence>
<dbReference type="AlphaFoldDB" id="A0ABC8R1K8"/>
<evidence type="ECO:0000256" key="2">
    <source>
        <dbReference type="ARBA" id="ARBA00022679"/>
    </source>
</evidence>
<dbReference type="PANTHER" id="PTHR11926:SF1524">
    <property type="entry name" value="GLYCOSYLTRANSFERASE"/>
    <property type="match status" value="1"/>
</dbReference>
<evidence type="ECO:0008006" key="5">
    <source>
        <dbReference type="Google" id="ProtNLM"/>
    </source>
</evidence>
<dbReference type="PANTHER" id="PTHR11926">
    <property type="entry name" value="GLUCOSYL/GLUCURONOSYL TRANSFERASES"/>
    <property type="match status" value="1"/>
</dbReference>